<accession>A0A3M7S8V2</accession>
<proteinExistence type="predicted"/>
<evidence type="ECO:0000313" key="1">
    <source>
        <dbReference type="EMBL" id="RNA32191.1"/>
    </source>
</evidence>
<keyword evidence="2" id="KW-1185">Reference proteome</keyword>
<dbReference type="AlphaFoldDB" id="A0A3M7S8V2"/>
<organism evidence="1 2">
    <name type="scientific">Brachionus plicatilis</name>
    <name type="common">Marine rotifer</name>
    <name type="synonym">Brachionus muelleri</name>
    <dbReference type="NCBI Taxonomy" id="10195"/>
    <lineage>
        <taxon>Eukaryota</taxon>
        <taxon>Metazoa</taxon>
        <taxon>Spiralia</taxon>
        <taxon>Gnathifera</taxon>
        <taxon>Rotifera</taxon>
        <taxon>Eurotatoria</taxon>
        <taxon>Monogononta</taxon>
        <taxon>Pseudotrocha</taxon>
        <taxon>Ploima</taxon>
        <taxon>Brachionidae</taxon>
        <taxon>Brachionus</taxon>
    </lineage>
</organism>
<comment type="caution">
    <text evidence="1">The sequence shown here is derived from an EMBL/GenBank/DDBJ whole genome shotgun (WGS) entry which is preliminary data.</text>
</comment>
<dbReference type="Proteomes" id="UP000276133">
    <property type="component" value="Unassembled WGS sequence"/>
</dbReference>
<protein>
    <submittedName>
        <fullName evidence="1">Uncharacterized protein</fullName>
    </submittedName>
</protein>
<name>A0A3M7S8V2_BRAPC</name>
<dbReference type="EMBL" id="REGN01001831">
    <property type="protein sequence ID" value="RNA32191.1"/>
    <property type="molecule type" value="Genomic_DNA"/>
</dbReference>
<sequence>MRTYQNFVTPLPQAANCPKSKGRKKKSEFKRRFHKRGKTLMRAREKERENQMASALAVLAKNKINRIKSKNNKTSWSFKYSKKKFARSGFIPLYTLGLSNAYTNRRLTEKKIAEYIN</sequence>
<reference evidence="1 2" key="1">
    <citation type="journal article" date="2018" name="Sci. Rep.">
        <title>Genomic signatures of local adaptation to the degree of environmental predictability in rotifers.</title>
        <authorList>
            <person name="Franch-Gras L."/>
            <person name="Hahn C."/>
            <person name="Garcia-Roger E.M."/>
            <person name="Carmona M.J."/>
            <person name="Serra M."/>
            <person name="Gomez A."/>
        </authorList>
    </citation>
    <scope>NUCLEOTIDE SEQUENCE [LARGE SCALE GENOMIC DNA]</scope>
    <source>
        <strain evidence="1">HYR1</strain>
    </source>
</reference>
<evidence type="ECO:0000313" key="2">
    <source>
        <dbReference type="Proteomes" id="UP000276133"/>
    </source>
</evidence>
<gene>
    <name evidence="1" type="ORF">BpHYR1_023924</name>
</gene>